<dbReference type="STRING" id="105231.A0A1Y1HV53"/>
<accession>A0A1Y1HV53</accession>
<name>A0A1Y1HV53_KLENI</name>
<dbReference type="InterPro" id="IPR004038">
    <property type="entry name" value="Ribosomal_eL8/eL30/eS12/Gad45"/>
</dbReference>
<keyword evidence="1" id="KW-0862">Zinc</keyword>
<evidence type="ECO:0000256" key="1">
    <source>
        <dbReference type="PROSITE-ProRule" id="PRU00042"/>
    </source>
</evidence>
<dbReference type="Pfam" id="PF01248">
    <property type="entry name" value="Ribosomal_L7Ae"/>
    <property type="match status" value="1"/>
</dbReference>
<feature type="region of interest" description="Disordered" evidence="2">
    <location>
        <begin position="109"/>
        <end position="133"/>
    </location>
</feature>
<dbReference type="SUPFAM" id="SSF55315">
    <property type="entry name" value="L30e-like"/>
    <property type="match status" value="1"/>
</dbReference>
<feature type="compositionally biased region" description="Basic and acidic residues" evidence="2">
    <location>
        <begin position="109"/>
        <end position="121"/>
    </location>
</feature>
<dbReference type="InterPro" id="IPR040051">
    <property type="entry name" value="SECISBP2"/>
</dbReference>
<dbReference type="GO" id="GO:0035368">
    <property type="term" value="F:selenocysteine insertion sequence binding"/>
    <property type="evidence" value="ECO:0007669"/>
    <property type="project" value="InterPro"/>
</dbReference>
<dbReference type="GO" id="GO:0005739">
    <property type="term" value="C:mitochondrion"/>
    <property type="evidence" value="ECO:0000318"/>
    <property type="project" value="GO_Central"/>
</dbReference>
<keyword evidence="1" id="KW-0863">Zinc-finger</keyword>
<feature type="region of interest" description="Disordered" evidence="2">
    <location>
        <begin position="320"/>
        <end position="385"/>
    </location>
</feature>
<protein>
    <recommendedName>
        <fullName evidence="3">C2H2-type domain-containing protein</fullName>
    </recommendedName>
</protein>
<evidence type="ECO:0000313" key="5">
    <source>
        <dbReference type="Proteomes" id="UP000054558"/>
    </source>
</evidence>
<feature type="region of interest" description="Disordered" evidence="2">
    <location>
        <begin position="153"/>
        <end position="221"/>
    </location>
</feature>
<dbReference type="OMA" id="GTEGMEN"/>
<dbReference type="PANTHER" id="PTHR13284">
    <property type="entry name" value="GH01354P"/>
    <property type="match status" value="1"/>
</dbReference>
<dbReference type="GO" id="GO:1990904">
    <property type="term" value="C:ribonucleoprotein complex"/>
    <property type="evidence" value="ECO:0000318"/>
    <property type="project" value="GO_Central"/>
</dbReference>
<dbReference type="InterPro" id="IPR029064">
    <property type="entry name" value="Ribosomal_eL30-like_sf"/>
</dbReference>
<keyword evidence="1" id="KW-0479">Metal-binding</keyword>
<keyword evidence="5" id="KW-1185">Reference proteome</keyword>
<evidence type="ECO:0000256" key="2">
    <source>
        <dbReference type="SAM" id="MobiDB-lite"/>
    </source>
</evidence>
<feature type="region of interest" description="Disordered" evidence="2">
    <location>
        <begin position="238"/>
        <end position="280"/>
    </location>
</feature>
<dbReference type="Proteomes" id="UP000054558">
    <property type="component" value="Unassembled WGS sequence"/>
</dbReference>
<feature type="compositionally biased region" description="Basic and acidic residues" evidence="2">
    <location>
        <begin position="266"/>
        <end position="275"/>
    </location>
</feature>
<dbReference type="Gene3D" id="3.30.1330.30">
    <property type="match status" value="1"/>
</dbReference>
<dbReference type="GO" id="GO:0008270">
    <property type="term" value="F:zinc ion binding"/>
    <property type="evidence" value="ECO:0007669"/>
    <property type="project" value="UniProtKB-KW"/>
</dbReference>
<feature type="compositionally biased region" description="Polar residues" evidence="2">
    <location>
        <begin position="184"/>
        <end position="198"/>
    </location>
</feature>
<dbReference type="PROSITE" id="PS00028">
    <property type="entry name" value="ZINC_FINGER_C2H2_1"/>
    <property type="match status" value="1"/>
</dbReference>
<feature type="compositionally biased region" description="Basic and acidic residues" evidence="2">
    <location>
        <begin position="200"/>
        <end position="213"/>
    </location>
</feature>
<dbReference type="PANTHER" id="PTHR13284:SF4">
    <property type="entry name" value="C2H2-TYPE DOMAIN-CONTAINING PROTEIN"/>
    <property type="match status" value="1"/>
</dbReference>
<gene>
    <name evidence="4" type="ORF">KFL_000530420</name>
</gene>
<feature type="region of interest" description="Disordered" evidence="2">
    <location>
        <begin position="30"/>
        <end position="64"/>
    </location>
</feature>
<sequence length="570" mass="60410">MLFSKLQPGRGVSNTVHSGLIHHSLLEFQSGTTPPQNLAPRNAATPPSEASSTIPRPTKAERRARAEWINSQAHQSPLDRYGNVRCLSCGKVLGSYEGLAGHLVTLHDGENSEERRAREASEAVDGGRGNRRPPVMLLDGLAPVLEALPGGALNRSGGGSGKGGLGGGPSNWKSIVTEGKRPNGTRSSDFGVSAQSGEGQKGKTLNEERKSAGDKQQGATERVRVSLLAGHAAAAISGEGHRPITQGVNKDKKVANPNTAQSTGLVERRGKEREQPKKKRLSKLKKLVLQEKEMVAREGGIASLDSGGVAVQCEVRASSGGAAETPAADHLIEGGSEAGPSEGRDRERGTRGTNGCGGAETSVSGGENTVEAGGASVFKEGDGDGKTWTEAEDDMTGLVRAHKQKQEPVTYIGPNVKIRYCQQVISPELNATCFALLQELLRFQERVRAQDPAKLKMKRRLVTGFREVAKSVKTKRAGCLIVAPNIEETTEDGVLDTSLEAILGSARENGVPVVCALTRLRIAQAFGRRVRMSIVAILSFEGADEQYKRLLALAAAGRKEWEEVNGSGGL</sequence>
<dbReference type="OrthoDB" id="2020517at2759"/>
<feature type="domain" description="C2H2-type" evidence="3">
    <location>
        <begin position="84"/>
        <end position="112"/>
    </location>
</feature>
<dbReference type="EMBL" id="DF237002">
    <property type="protein sequence ID" value="GAQ80416.1"/>
    <property type="molecule type" value="Genomic_DNA"/>
</dbReference>
<dbReference type="AlphaFoldDB" id="A0A1Y1HV53"/>
<dbReference type="PROSITE" id="PS50157">
    <property type="entry name" value="ZINC_FINGER_C2H2_2"/>
    <property type="match status" value="1"/>
</dbReference>
<dbReference type="InterPro" id="IPR013087">
    <property type="entry name" value="Znf_C2H2_type"/>
</dbReference>
<proteinExistence type="predicted"/>
<evidence type="ECO:0000259" key="3">
    <source>
        <dbReference type="PROSITE" id="PS50157"/>
    </source>
</evidence>
<reference evidence="4 5" key="1">
    <citation type="journal article" date="2014" name="Nat. Commun.">
        <title>Klebsormidium flaccidum genome reveals primary factors for plant terrestrial adaptation.</title>
        <authorList>
            <person name="Hori K."/>
            <person name="Maruyama F."/>
            <person name="Fujisawa T."/>
            <person name="Togashi T."/>
            <person name="Yamamoto N."/>
            <person name="Seo M."/>
            <person name="Sato S."/>
            <person name="Yamada T."/>
            <person name="Mori H."/>
            <person name="Tajima N."/>
            <person name="Moriyama T."/>
            <person name="Ikeuchi M."/>
            <person name="Watanabe M."/>
            <person name="Wada H."/>
            <person name="Kobayashi K."/>
            <person name="Saito M."/>
            <person name="Masuda T."/>
            <person name="Sasaki-Sekimoto Y."/>
            <person name="Mashiguchi K."/>
            <person name="Awai K."/>
            <person name="Shimojima M."/>
            <person name="Masuda S."/>
            <person name="Iwai M."/>
            <person name="Nobusawa T."/>
            <person name="Narise T."/>
            <person name="Kondo S."/>
            <person name="Saito H."/>
            <person name="Sato R."/>
            <person name="Murakawa M."/>
            <person name="Ihara Y."/>
            <person name="Oshima-Yamada Y."/>
            <person name="Ohtaka K."/>
            <person name="Satoh M."/>
            <person name="Sonobe K."/>
            <person name="Ishii M."/>
            <person name="Ohtani R."/>
            <person name="Kanamori-Sato M."/>
            <person name="Honoki R."/>
            <person name="Miyazaki D."/>
            <person name="Mochizuki H."/>
            <person name="Umetsu J."/>
            <person name="Higashi K."/>
            <person name="Shibata D."/>
            <person name="Kamiya Y."/>
            <person name="Sato N."/>
            <person name="Nakamura Y."/>
            <person name="Tabata S."/>
            <person name="Ida S."/>
            <person name="Kurokawa K."/>
            <person name="Ohta H."/>
        </authorList>
    </citation>
    <scope>NUCLEOTIDE SEQUENCE [LARGE SCALE GENOMIC DNA]</scope>
    <source>
        <strain evidence="4 5">NIES-2285</strain>
    </source>
</reference>
<dbReference type="GO" id="GO:0003730">
    <property type="term" value="F:mRNA 3'-UTR binding"/>
    <property type="evidence" value="ECO:0000318"/>
    <property type="project" value="GO_Central"/>
</dbReference>
<organism evidence="4 5">
    <name type="scientific">Klebsormidium nitens</name>
    <name type="common">Green alga</name>
    <name type="synonym">Ulothrix nitens</name>
    <dbReference type="NCBI Taxonomy" id="105231"/>
    <lineage>
        <taxon>Eukaryota</taxon>
        <taxon>Viridiplantae</taxon>
        <taxon>Streptophyta</taxon>
        <taxon>Klebsormidiophyceae</taxon>
        <taxon>Klebsormidiales</taxon>
        <taxon>Klebsormidiaceae</taxon>
        <taxon>Klebsormidium</taxon>
    </lineage>
</organism>
<feature type="compositionally biased region" description="Gly residues" evidence="2">
    <location>
        <begin position="156"/>
        <end position="169"/>
    </location>
</feature>
<dbReference type="GO" id="GO:0043021">
    <property type="term" value="F:ribonucleoprotein complex binding"/>
    <property type="evidence" value="ECO:0000318"/>
    <property type="project" value="GO_Central"/>
</dbReference>
<evidence type="ECO:0000313" key="4">
    <source>
        <dbReference type="EMBL" id="GAQ80416.1"/>
    </source>
</evidence>